<accession>A0ABD7JZP0</accession>
<dbReference type="SUPFAM" id="SSF53098">
    <property type="entry name" value="Ribonuclease H-like"/>
    <property type="match status" value="1"/>
</dbReference>
<reference evidence="2 3" key="1">
    <citation type="submission" date="2018-12" db="EMBL/GenBank/DDBJ databases">
        <title>Pseudomonas aeruginosa Diversity Panel.</title>
        <authorList>
            <person name="Snesrud E."/>
            <person name="Mcgann P."/>
        </authorList>
    </citation>
    <scope>NUCLEOTIDE SEQUENCE [LARGE SCALE GENOMIC DNA]</scope>
    <source>
        <strain evidence="2 3">MRSN6241</strain>
    </source>
</reference>
<gene>
    <name evidence="2" type="ORF">DY940_20530</name>
</gene>
<dbReference type="InterPro" id="IPR012337">
    <property type="entry name" value="RNaseH-like_sf"/>
</dbReference>
<sequence length="628" mass="71701">MSSSTRFSRKEYLASGNDCDAWRSIDVELIPEYLRERTENRIKAIRAFLKEGASLGEIEDKYGINRVSLYRIIDKCLSLDSDGIATGYKGAIPYRRTSPQKYRREKQLGSSLSSERKGDAGAFSKFIDDHPDIKVWLDKAARKYKPRKQGGDSFDVLHAAFLKQCTLLNIGDTEYPYNRKSMARSALREHLRSKNRELKAAEEKERHECDTRDIMPPSDVLQQVECDGHMIDVRLVIEEVDSFGKPLRYEILRVWLILLIDVFSRCVLGYSIALGQNYDQIDLLKAVFNSLAPHQRPLEVLPNIHYASSGGFPSEHGCAWETWATLKFDNAWAHKAKHVVRVLHDRVGCVAEFGRPYTPNDRPIIERFFLFIVQHYSHRIIGTTGSDSRDRIIERLSPSSKKPLQMLLTLDELKSTIDKVVSDYNGRPHSSLQAHSPLEIFCLRHSEAALPPNKLSECYRDAGLFTMAREAVIVKSSSKYGGAYINFAYLKYRNPDILRSDSAGRHMFIEYSREDVSFVRLLDEDGTYIGILSPPHPWCLQQHSLKVRSELWTATKAGQFQFSRDEMPCEAIRRYKTSTGNTSRRIATSLYKEVGRVTEASPPVKAVDDDTKTTPSVERVKLTKVFTL</sequence>
<comment type="caution">
    <text evidence="2">The sequence shown here is derived from an EMBL/GenBank/DDBJ whole genome shotgun (WGS) entry which is preliminary data.</text>
</comment>
<protein>
    <submittedName>
        <fullName evidence="2">Integrase</fullName>
    </submittedName>
</protein>
<dbReference type="Proteomes" id="UP000276985">
    <property type="component" value="Unassembled WGS sequence"/>
</dbReference>
<evidence type="ECO:0000259" key="1">
    <source>
        <dbReference type="PROSITE" id="PS50994"/>
    </source>
</evidence>
<evidence type="ECO:0000313" key="2">
    <source>
        <dbReference type="EMBL" id="RTS43708.1"/>
    </source>
</evidence>
<evidence type="ECO:0000313" key="3">
    <source>
        <dbReference type="Proteomes" id="UP000276985"/>
    </source>
</evidence>
<dbReference type="InterPro" id="IPR036397">
    <property type="entry name" value="RNaseH_sf"/>
</dbReference>
<feature type="domain" description="Integrase catalytic" evidence="1">
    <location>
        <begin position="212"/>
        <end position="445"/>
    </location>
</feature>
<dbReference type="AlphaFoldDB" id="A0ABD7JZP0"/>
<name>A0ABD7JZP0_PSEAI</name>
<proteinExistence type="predicted"/>
<dbReference type="EMBL" id="RXTL01000025">
    <property type="protein sequence ID" value="RTS43708.1"/>
    <property type="molecule type" value="Genomic_DNA"/>
</dbReference>
<dbReference type="InterPro" id="IPR001584">
    <property type="entry name" value="Integrase_cat-core"/>
</dbReference>
<organism evidence="2 3">
    <name type="scientific">Pseudomonas aeruginosa</name>
    <dbReference type="NCBI Taxonomy" id="287"/>
    <lineage>
        <taxon>Bacteria</taxon>
        <taxon>Pseudomonadati</taxon>
        <taxon>Pseudomonadota</taxon>
        <taxon>Gammaproteobacteria</taxon>
        <taxon>Pseudomonadales</taxon>
        <taxon>Pseudomonadaceae</taxon>
        <taxon>Pseudomonas</taxon>
    </lineage>
</organism>
<dbReference type="RefSeq" id="WP_003116961.1">
    <property type="nucleotide sequence ID" value="NZ_CAADKC010000290.1"/>
</dbReference>
<dbReference type="PROSITE" id="PS50994">
    <property type="entry name" value="INTEGRASE"/>
    <property type="match status" value="1"/>
</dbReference>
<dbReference type="Gene3D" id="3.30.420.10">
    <property type="entry name" value="Ribonuclease H-like superfamily/Ribonuclease H"/>
    <property type="match status" value="1"/>
</dbReference>